<evidence type="ECO:0000313" key="2">
    <source>
        <dbReference type="Proteomes" id="UP001302493"/>
    </source>
</evidence>
<name>A0ACD4VPF2_9CAUL</name>
<organism evidence="1 2">
    <name type="scientific">Brevundimonas nasdae</name>
    <dbReference type="NCBI Taxonomy" id="172043"/>
    <lineage>
        <taxon>Bacteria</taxon>
        <taxon>Pseudomonadati</taxon>
        <taxon>Pseudomonadota</taxon>
        <taxon>Alphaproteobacteria</taxon>
        <taxon>Caulobacterales</taxon>
        <taxon>Caulobacteraceae</taxon>
        <taxon>Brevundimonas</taxon>
    </lineage>
</organism>
<gene>
    <name evidence="1" type="ORF">PZA08_04640</name>
</gene>
<protein>
    <submittedName>
        <fullName evidence="1">Uncharacterized protein</fullName>
    </submittedName>
</protein>
<dbReference type="EMBL" id="CP119180">
    <property type="protein sequence ID" value="WOB79460.1"/>
    <property type="molecule type" value="Genomic_DNA"/>
</dbReference>
<dbReference type="Proteomes" id="UP001302493">
    <property type="component" value="Chromosome"/>
</dbReference>
<accession>A0ACD4VPF2</accession>
<keyword evidence="2" id="KW-1185">Reference proteome</keyword>
<sequence length="217" mass="24821">MPEDDEEGGKSLQSSSREVFRPIDERRYRIDGQRESATIGYGFNNSGLMDMGAGYNFAQLQQEIFNRSSEKVDWTLCKNEWRVHDIYRVGEEQVCLCGHHPIFQICELKNEVTRQRADVGNVCVQKFIGLKSKRLFAALKRVELDPTRSLNKEALELYTHLRVIGAQDAEEYLSFYRKRKGVSEDQMKFKVAINKKIVAYAAKKAADAAAAYRALGK</sequence>
<proteinExistence type="predicted"/>
<reference evidence="1" key="1">
    <citation type="submission" date="2023-03" db="EMBL/GenBank/DDBJ databases">
        <title>Genome sequence of Brevundimonas nasdae SJTX8.</title>
        <authorList>
            <person name="Liang R."/>
        </authorList>
    </citation>
    <scope>NUCLEOTIDE SEQUENCE</scope>
    <source>
        <strain evidence="1">X8</strain>
    </source>
</reference>
<evidence type="ECO:0000313" key="1">
    <source>
        <dbReference type="EMBL" id="WOB79460.1"/>
    </source>
</evidence>